<dbReference type="Proteomes" id="UP001589865">
    <property type="component" value="Unassembled WGS sequence"/>
</dbReference>
<accession>A0ABV6JW86</accession>
<name>A0ABV6JW86_9PROT</name>
<organism evidence="1 2">
    <name type="scientific">Roseomonas elaeocarpi</name>
    <dbReference type="NCBI Taxonomy" id="907779"/>
    <lineage>
        <taxon>Bacteria</taxon>
        <taxon>Pseudomonadati</taxon>
        <taxon>Pseudomonadota</taxon>
        <taxon>Alphaproteobacteria</taxon>
        <taxon>Acetobacterales</taxon>
        <taxon>Roseomonadaceae</taxon>
        <taxon>Roseomonas</taxon>
    </lineage>
</organism>
<dbReference type="EMBL" id="JBHLUN010000007">
    <property type="protein sequence ID" value="MFC0408823.1"/>
    <property type="molecule type" value="Genomic_DNA"/>
</dbReference>
<sequence>MEVSVPRARIEYYRAQIRALRFQRLDDASRDRLSAVYRSGAFQDAANTDSSPEVSDLLEMFLEERVPPEISLEYVQKFVAEEVVFHNIRRPHALRLLSRN</sequence>
<gene>
    <name evidence="1" type="ORF">ACFFGY_11215</name>
</gene>
<keyword evidence="2" id="KW-1185">Reference proteome</keyword>
<evidence type="ECO:0000313" key="1">
    <source>
        <dbReference type="EMBL" id="MFC0408823.1"/>
    </source>
</evidence>
<proteinExistence type="predicted"/>
<dbReference type="RefSeq" id="WP_377044571.1">
    <property type="nucleotide sequence ID" value="NZ_JBHLUN010000007.1"/>
</dbReference>
<reference evidence="1 2" key="1">
    <citation type="submission" date="2024-09" db="EMBL/GenBank/DDBJ databases">
        <authorList>
            <person name="Sun Q."/>
            <person name="Mori K."/>
        </authorList>
    </citation>
    <scope>NUCLEOTIDE SEQUENCE [LARGE SCALE GENOMIC DNA]</scope>
    <source>
        <strain evidence="1 2">TBRC 5777</strain>
    </source>
</reference>
<comment type="caution">
    <text evidence="1">The sequence shown here is derived from an EMBL/GenBank/DDBJ whole genome shotgun (WGS) entry which is preliminary data.</text>
</comment>
<evidence type="ECO:0000313" key="2">
    <source>
        <dbReference type="Proteomes" id="UP001589865"/>
    </source>
</evidence>
<protein>
    <submittedName>
        <fullName evidence="1">Uncharacterized protein</fullName>
    </submittedName>
</protein>